<name>A0A7W7YJD4_9BACT</name>
<organism evidence="1 2">
    <name type="scientific">Prosthecobacter dejongeii</name>
    <dbReference type="NCBI Taxonomy" id="48465"/>
    <lineage>
        <taxon>Bacteria</taxon>
        <taxon>Pseudomonadati</taxon>
        <taxon>Verrucomicrobiota</taxon>
        <taxon>Verrucomicrobiia</taxon>
        <taxon>Verrucomicrobiales</taxon>
        <taxon>Verrucomicrobiaceae</taxon>
        <taxon>Prosthecobacter</taxon>
    </lineage>
</organism>
<comment type="caution">
    <text evidence="1">The sequence shown here is derived from an EMBL/GenBank/DDBJ whole genome shotgun (WGS) entry which is preliminary data.</text>
</comment>
<sequence length="94" mass="10279">MTSGQAVAALAAAMPKAGPGAGWVMAFIEILCAEYRFTLAEVVLGLPLEAGLALIEARACRINPRYAIGYIERAIWRARDECRAELEKVYRIIP</sequence>
<protein>
    <submittedName>
        <fullName evidence="1">Uncharacterized protein</fullName>
    </submittedName>
</protein>
<evidence type="ECO:0000313" key="2">
    <source>
        <dbReference type="Proteomes" id="UP000534294"/>
    </source>
</evidence>
<dbReference type="AlphaFoldDB" id="A0A7W7YJD4"/>
<gene>
    <name evidence="1" type="ORF">HNQ64_001349</name>
</gene>
<accession>A0A7W7YJD4</accession>
<dbReference type="EMBL" id="JACHIF010000002">
    <property type="protein sequence ID" value="MBB5037107.1"/>
    <property type="molecule type" value="Genomic_DNA"/>
</dbReference>
<reference evidence="1 2" key="1">
    <citation type="submission" date="2020-08" db="EMBL/GenBank/DDBJ databases">
        <title>Genomic Encyclopedia of Type Strains, Phase IV (KMG-IV): sequencing the most valuable type-strain genomes for metagenomic binning, comparative biology and taxonomic classification.</title>
        <authorList>
            <person name="Goeker M."/>
        </authorList>
    </citation>
    <scope>NUCLEOTIDE SEQUENCE [LARGE SCALE GENOMIC DNA]</scope>
    <source>
        <strain evidence="1 2">DSM 12251</strain>
    </source>
</reference>
<evidence type="ECO:0000313" key="1">
    <source>
        <dbReference type="EMBL" id="MBB5037107.1"/>
    </source>
</evidence>
<dbReference type="Proteomes" id="UP000534294">
    <property type="component" value="Unassembled WGS sequence"/>
</dbReference>
<dbReference type="RefSeq" id="WP_184206668.1">
    <property type="nucleotide sequence ID" value="NZ_JACHIF010000002.1"/>
</dbReference>
<proteinExistence type="predicted"/>
<keyword evidence="2" id="KW-1185">Reference proteome</keyword>